<dbReference type="InterPro" id="IPR045183">
    <property type="entry name" value="Ebi-like"/>
</dbReference>
<evidence type="ECO:0000313" key="8">
    <source>
        <dbReference type="EMBL" id="KAL1838563.1"/>
    </source>
</evidence>
<feature type="repeat" description="WD" evidence="5">
    <location>
        <begin position="474"/>
        <end position="523"/>
    </location>
</feature>
<dbReference type="InterPro" id="IPR015943">
    <property type="entry name" value="WD40/YVTN_repeat-like_dom_sf"/>
</dbReference>
<evidence type="ECO:0000256" key="2">
    <source>
        <dbReference type="ARBA" id="ARBA00022574"/>
    </source>
</evidence>
<dbReference type="SUPFAM" id="SSF50978">
    <property type="entry name" value="WD40 repeat-like"/>
    <property type="match status" value="1"/>
</dbReference>
<protein>
    <recommendedName>
        <fullName evidence="7">Anaphase-promoting complex subunit 4-like WD40 domain-containing protein</fullName>
    </recommendedName>
</protein>
<dbReference type="PANTHER" id="PTHR22846:SF2">
    <property type="entry name" value="F-BOX-LIKE_WD REPEAT-CONTAINING PROTEIN EBI"/>
    <property type="match status" value="1"/>
</dbReference>
<keyword evidence="3" id="KW-0677">Repeat</keyword>
<name>A0ABR3VBL5_HUMIN</name>
<reference evidence="8 9" key="1">
    <citation type="journal article" date="2024" name="Commun. Biol.">
        <title>Comparative genomic analysis of thermophilic fungi reveals convergent evolutionary adaptations and gene losses.</title>
        <authorList>
            <person name="Steindorff A.S."/>
            <person name="Aguilar-Pontes M.V."/>
            <person name="Robinson A.J."/>
            <person name="Andreopoulos B."/>
            <person name="LaButti K."/>
            <person name="Kuo A."/>
            <person name="Mondo S."/>
            <person name="Riley R."/>
            <person name="Otillar R."/>
            <person name="Haridas S."/>
            <person name="Lipzen A."/>
            <person name="Grimwood J."/>
            <person name="Schmutz J."/>
            <person name="Clum A."/>
            <person name="Reid I.D."/>
            <person name="Moisan M.C."/>
            <person name="Butler G."/>
            <person name="Nguyen T.T.M."/>
            <person name="Dewar K."/>
            <person name="Conant G."/>
            <person name="Drula E."/>
            <person name="Henrissat B."/>
            <person name="Hansel C."/>
            <person name="Singer S."/>
            <person name="Hutchinson M.I."/>
            <person name="de Vries R.P."/>
            <person name="Natvig D.O."/>
            <person name="Powell A.J."/>
            <person name="Tsang A."/>
            <person name="Grigoriev I.V."/>
        </authorList>
    </citation>
    <scope>NUCLEOTIDE SEQUENCE [LARGE SCALE GENOMIC DNA]</scope>
    <source>
        <strain evidence="8 9">CBS 620.91</strain>
    </source>
</reference>
<keyword evidence="9" id="KW-1185">Reference proteome</keyword>
<gene>
    <name evidence="8" type="ORF">VTJ49DRAFT_2523</name>
</gene>
<proteinExistence type="predicted"/>
<evidence type="ECO:0000256" key="4">
    <source>
        <dbReference type="ARBA" id="ARBA00023242"/>
    </source>
</evidence>
<dbReference type="PROSITE" id="PS50082">
    <property type="entry name" value="WD_REPEATS_2"/>
    <property type="match status" value="1"/>
</dbReference>
<dbReference type="InterPro" id="IPR006594">
    <property type="entry name" value="LisH"/>
</dbReference>
<evidence type="ECO:0000256" key="6">
    <source>
        <dbReference type="SAM" id="MobiDB-lite"/>
    </source>
</evidence>
<evidence type="ECO:0000256" key="1">
    <source>
        <dbReference type="ARBA" id="ARBA00004123"/>
    </source>
</evidence>
<dbReference type="InterPro" id="IPR024977">
    <property type="entry name" value="Apc4-like_WD40_dom"/>
</dbReference>
<feature type="region of interest" description="Disordered" evidence="6">
    <location>
        <begin position="137"/>
        <end position="162"/>
    </location>
</feature>
<dbReference type="Gene3D" id="2.130.10.10">
    <property type="entry name" value="YVTN repeat-like/Quinoprotein amine dehydrogenase"/>
    <property type="match status" value="1"/>
</dbReference>
<feature type="compositionally biased region" description="Acidic residues" evidence="6">
    <location>
        <begin position="104"/>
        <end position="123"/>
    </location>
</feature>
<feature type="region of interest" description="Disordered" evidence="6">
    <location>
        <begin position="177"/>
        <end position="208"/>
    </location>
</feature>
<evidence type="ECO:0000256" key="5">
    <source>
        <dbReference type="PROSITE-ProRule" id="PRU00221"/>
    </source>
</evidence>
<dbReference type="InterPro" id="IPR001680">
    <property type="entry name" value="WD40_rpt"/>
</dbReference>
<feature type="domain" description="Anaphase-promoting complex subunit 4-like WD40" evidence="7">
    <location>
        <begin position="304"/>
        <end position="363"/>
    </location>
</feature>
<dbReference type="SMART" id="SM00667">
    <property type="entry name" value="LisH"/>
    <property type="match status" value="1"/>
</dbReference>
<comment type="caution">
    <text evidence="8">The sequence shown here is derived from an EMBL/GenBank/DDBJ whole genome shotgun (WGS) entry which is preliminary data.</text>
</comment>
<dbReference type="PANTHER" id="PTHR22846">
    <property type="entry name" value="WD40 REPEAT PROTEIN"/>
    <property type="match status" value="1"/>
</dbReference>
<keyword evidence="4" id="KW-0539">Nucleus</keyword>
<evidence type="ECO:0000256" key="3">
    <source>
        <dbReference type="ARBA" id="ARBA00022737"/>
    </source>
</evidence>
<feature type="region of interest" description="Disordered" evidence="6">
    <location>
        <begin position="104"/>
        <end position="124"/>
    </location>
</feature>
<accession>A0ABR3VBL5</accession>
<dbReference type="SMART" id="SM00320">
    <property type="entry name" value="WD40"/>
    <property type="match status" value="5"/>
</dbReference>
<dbReference type="Pfam" id="PF08513">
    <property type="entry name" value="LisH"/>
    <property type="match status" value="1"/>
</dbReference>
<comment type="subcellular location">
    <subcellularLocation>
        <location evidence="1">Nucleus</location>
    </subcellularLocation>
</comment>
<dbReference type="Proteomes" id="UP001583172">
    <property type="component" value="Unassembled WGS sequence"/>
</dbReference>
<dbReference type="EMBL" id="JAZGSY010000207">
    <property type="protein sequence ID" value="KAL1838563.1"/>
    <property type="molecule type" value="Genomic_DNA"/>
</dbReference>
<sequence>MKELLDTDRVNFLIWRYLLESNYRETAAKLQKEWRVPQPHRQFDFAAHVNTYALVSLLNKGLIYEDFQRKFAESQKPPQDAAETAEVAPRGVFGPLKFEPELVDGEEGDEEDSELDAEADEIDNNPRKRAAELRHHHDELVSHGSPAKRQRLSNGYENGADAGAAPMEIDQRSDAANHHAYPSPLEGEQAESPLLRTEGPSRGTQVDKVRDLTRSTVFLQLGAADGAADHEAAESPLVLLCEWNPRDPLLLATAGTDALARIWTLPYRGTSPSDVDPSHVDAASRPAISIVDDDLPKNATVSSMAWSSNGDLIAIAAELGPKSRVSIWSVDGTNLHRFDGLDSPVTNLCWSPNGTLLLAICPDVSKGLMRPGTLIHISSPSFANSTSHSLDHDLRTDSLDTTWISETEFILCGGDLLVSFRCTENGIVQGREFKTGKDERFNLVEFDWRSKLVATASEKGYIDIWDEAGNRRQIAAHDGAVTSLQWQPLLGDPDCRQERLLISGGEDSNVMIYNIRSDDPLPKSIINMPPPLAVNNLSLSPDGSLIAVATHDRILVWKVGDSTIPKASWVPQPGWQSPSSSSDSEDVVPCLGWDAEGQRLVFSLENKLAVLDLRDPNPELEGTLRPDSSLPTVRASQSRAEESWPALTEHVTKSIQAYNPSGILLACGEKPV</sequence>
<keyword evidence="2 5" id="KW-0853">WD repeat</keyword>
<dbReference type="Gene3D" id="1.20.960.30">
    <property type="match status" value="1"/>
</dbReference>
<dbReference type="Pfam" id="PF12894">
    <property type="entry name" value="ANAPC4_WD40"/>
    <property type="match status" value="1"/>
</dbReference>
<evidence type="ECO:0000259" key="7">
    <source>
        <dbReference type="Pfam" id="PF12894"/>
    </source>
</evidence>
<organism evidence="8 9">
    <name type="scientific">Humicola insolens</name>
    <name type="common">Soft-rot fungus</name>
    <dbReference type="NCBI Taxonomy" id="85995"/>
    <lineage>
        <taxon>Eukaryota</taxon>
        <taxon>Fungi</taxon>
        <taxon>Dikarya</taxon>
        <taxon>Ascomycota</taxon>
        <taxon>Pezizomycotina</taxon>
        <taxon>Sordariomycetes</taxon>
        <taxon>Sordariomycetidae</taxon>
        <taxon>Sordariales</taxon>
        <taxon>Chaetomiaceae</taxon>
        <taxon>Mycothermus</taxon>
    </lineage>
</organism>
<dbReference type="PROSITE" id="PS50896">
    <property type="entry name" value="LISH"/>
    <property type="match status" value="1"/>
</dbReference>
<evidence type="ECO:0000313" key="9">
    <source>
        <dbReference type="Proteomes" id="UP001583172"/>
    </source>
</evidence>
<dbReference type="InterPro" id="IPR036322">
    <property type="entry name" value="WD40_repeat_dom_sf"/>
</dbReference>